<organism evidence="1 2">
    <name type="scientific">Eumeta variegata</name>
    <name type="common">Bagworm moth</name>
    <name type="synonym">Eumeta japonica</name>
    <dbReference type="NCBI Taxonomy" id="151549"/>
    <lineage>
        <taxon>Eukaryota</taxon>
        <taxon>Metazoa</taxon>
        <taxon>Ecdysozoa</taxon>
        <taxon>Arthropoda</taxon>
        <taxon>Hexapoda</taxon>
        <taxon>Insecta</taxon>
        <taxon>Pterygota</taxon>
        <taxon>Neoptera</taxon>
        <taxon>Endopterygota</taxon>
        <taxon>Lepidoptera</taxon>
        <taxon>Glossata</taxon>
        <taxon>Ditrysia</taxon>
        <taxon>Tineoidea</taxon>
        <taxon>Psychidae</taxon>
        <taxon>Oiketicinae</taxon>
        <taxon>Eumeta</taxon>
    </lineage>
</organism>
<proteinExistence type="predicted"/>
<sequence length="96" mass="10593">MFGHSSTAARCENDIVVGFKRLTPRSRRRALIAAGARGRNSAAARYAAVIGEVVRPPGNLTVTPTRTMFVRFVRRRGADSVSDLIDRHGRRARLAF</sequence>
<evidence type="ECO:0000313" key="2">
    <source>
        <dbReference type="Proteomes" id="UP000299102"/>
    </source>
</evidence>
<dbReference type="Proteomes" id="UP000299102">
    <property type="component" value="Unassembled WGS sequence"/>
</dbReference>
<protein>
    <submittedName>
        <fullName evidence="1">Uncharacterized protein</fullName>
    </submittedName>
</protein>
<dbReference type="AlphaFoldDB" id="A0A4C1XBD9"/>
<gene>
    <name evidence="1" type="ORF">EVAR_47446_1</name>
</gene>
<keyword evidence="2" id="KW-1185">Reference proteome</keyword>
<accession>A0A4C1XBD9</accession>
<comment type="caution">
    <text evidence="1">The sequence shown here is derived from an EMBL/GenBank/DDBJ whole genome shotgun (WGS) entry which is preliminary data.</text>
</comment>
<name>A0A4C1XBD9_EUMVA</name>
<dbReference type="EMBL" id="BGZK01000794">
    <property type="protein sequence ID" value="GBP60708.1"/>
    <property type="molecule type" value="Genomic_DNA"/>
</dbReference>
<reference evidence="1 2" key="1">
    <citation type="journal article" date="2019" name="Commun. Biol.">
        <title>The bagworm genome reveals a unique fibroin gene that provides high tensile strength.</title>
        <authorList>
            <person name="Kono N."/>
            <person name="Nakamura H."/>
            <person name="Ohtoshi R."/>
            <person name="Tomita M."/>
            <person name="Numata K."/>
            <person name="Arakawa K."/>
        </authorList>
    </citation>
    <scope>NUCLEOTIDE SEQUENCE [LARGE SCALE GENOMIC DNA]</scope>
</reference>
<evidence type="ECO:0000313" key="1">
    <source>
        <dbReference type="EMBL" id="GBP60708.1"/>
    </source>
</evidence>